<feature type="region of interest" description="Disordered" evidence="8">
    <location>
        <begin position="172"/>
        <end position="200"/>
    </location>
</feature>
<dbReference type="InterPro" id="IPR010023">
    <property type="entry name" value="KdsC_fam"/>
</dbReference>
<feature type="binding site" evidence="7">
    <location>
        <position position="19"/>
    </location>
    <ligand>
        <name>Mg(2+)</name>
        <dbReference type="ChEBI" id="CHEBI:18420"/>
    </ligand>
</feature>
<dbReference type="Gene3D" id="3.40.50.1000">
    <property type="entry name" value="HAD superfamily/HAD-like"/>
    <property type="match status" value="1"/>
</dbReference>
<dbReference type="GO" id="GO:0019143">
    <property type="term" value="F:3-deoxy-manno-octulosonate-8-phosphatase activity"/>
    <property type="evidence" value="ECO:0007669"/>
    <property type="project" value="UniProtKB-EC"/>
</dbReference>
<protein>
    <submittedName>
        <fullName evidence="9">3-deoxy-D-manno-octulosonate 8-phosphate phosphatase KdsC</fullName>
        <ecNumber evidence="9">3.1.3.45</ecNumber>
    </submittedName>
</protein>
<keyword evidence="6 7" id="KW-0460">Magnesium</keyword>
<comment type="cofactor">
    <cofactor evidence="1 7">
        <name>Mg(2+)</name>
        <dbReference type="ChEBI" id="CHEBI:18420"/>
    </cofactor>
</comment>
<evidence type="ECO:0000256" key="5">
    <source>
        <dbReference type="ARBA" id="ARBA00022801"/>
    </source>
</evidence>
<dbReference type="SFLD" id="SFLDG01136">
    <property type="entry name" value="C1.6:_Phosphoserine_Phosphatas"/>
    <property type="match status" value="1"/>
</dbReference>
<dbReference type="PIRSF" id="PIRSF006118">
    <property type="entry name" value="KDO8-P_Ptase"/>
    <property type="match status" value="1"/>
</dbReference>
<evidence type="ECO:0000256" key="7">
    <source>
        <dbReference type="PIRSR" id="PIRSR006118-2"/>
    </source>
</evidence>
<organism evidence="9 10">
    <name type="scientific">Rohdeia mirabilis</name>
    <dbReference type="NCBI Taxonomy" id="2528008"/>
    <lineage>
        <taxon>Bacteria</taxon>
        <taxon>Pseudomonadati</taxon>
        <taxon>Planctomycetota</taxon>
        <taxon>Planctomycetia</taxon>
        <taxon>Planctomycetia incertae sedis</taxon>
        <taxon>Rohdeia</taxon>
    </lineage>
</organism>
<sequence>MSAPLTNEVLARVRLLALDVDGTLTPGDVSYLDDGTELVRFDVRDGQGLVWLRLHGVRVVWITGRGCAATRRRAEELGVERLLERSGPKATALANLQTEWGIEPGATAAMGDDLPDLGLFARAAVRACPSDARPEVLEAANFVADVPGGRGAVRELCEAVLRAMGVWDPRFGGAPRADHGPGDGATGGRAIDDSGGAPSA</sequence>
<dbReference type="EMBL" id="CP036290">
    <property type="protein sequence ID" value="QDU82918.1"/>
    <property type="molecule type" value="Genomic_DNA"/>
</dbReference>
<dbReference type="SFLD" id="SFLDS00003">
    <property type="entry name" value="Haloacid_Dehalogenase"/>
    <property type="match status" value="1"/>
</dbReference>
<evidence type="ECO:0000313" key="9">
    <source>
        <dbReference type="EMBL" id="QDU82918.1"/>
    </source>
</evidence>
<dbReference type="InterPro" id="IPR023214">
    <property type="entry name" value="HAD_sf"/>
</dbReference>
<keyword evidence="10" id="KW-1185">Reference proteome</keyword>
<accession>A0A518CUM9</accession>
<dbReference type="OrthoDB" id="9805604at2"/>
<dbReference type="GO" id="GO:0008781">
    <property type="term" value="F:N-acylneuraminate cytidylyltransferase activity"/>
    <property type="evidence" value="ECO:0007669"/>
    <property type="project" value="TreeGrafter"/>
</dbReference>
<dbReference type="PANTHER" id="PTHR21485:SF3">
    <property type="entry name" value="N-ACYLNEURAMINATE CYTIDYLYLTRANSFERASE"/>
    <property type="match status" value="1"/>
</dbReference>
<name>A0A518CUM9_9BACT</name>
<evidence type="ECO:0000256" key="6">
    <source>
        <dbReference type="ARBA" id="ARBA00022842"/>
    </source>
</evidence>
<keyword evidence="4 7" id="KW-0479">Metal-binding</keyword>
<evidence type="ECO:0000256" key="2">
    <source>
        <dbReference type="ARBA" id="ARBA00005893"/>
    </source>
</evidence>
<gene>
    <name evidence="9" type="primary">kdsC</name>
    <name evidence="9" type="ORF">Pla163_00120</name>
</gene>
<dbReference type="Pfam" id="PF08282">
    <property type="entry name" value="Hydrolase_3"/>
    <property type="match status" value="1"/>
</dbReference>
<dbReference type="SUPFAM" id="SSF56784">
    <property type="entry name" value="HAD-like"/>
    <property type="match status" value="1"/>
</dbReference>
<dbReference type="EC" id="3.1.3.45" evidence="9"/>
<evidence type="ECO:0000256" key="4">
    <source>
        <dbReference type="ARBA" id="ARBA00022723"/>
    </source>
</evidence>
<evidence type="ECO:0000256" key="8">
    <source>
        <dbReference type="SAM" id="MobiDB-lite"/>
    </source>
</evidence>
<feature type="binding site" evidence="7">
    <location>
        <position position="112"/>
    </location>
    <ligand>
        <name>Mg(2+)</name>
        <dbReference type="ChEBI" id="CHEBI:18420"/>
    </ligand>
</feature>
<dbReference type="SFLD" id="SFLDG01138">
    <property type="entry name" value="C1.6.2:_Deoxy-d-mannose-octulo"/>
    <property type="match status" value="1"/>
</dbReference>
<proteinExistence type="inferred from homology"/>
<reference evidence="9 10" key="1">
    <citation type="submission" date="2019-02" db="EMBL/GenBank/DDBJ databases">
        <title>Deep-cultivation of Planctomycetes and their phenomic and genomic characterization uncovers novel biology.</title>
        <authorList>
            <person name="Wiegand S."/>
            <person name="Jogler M."/>
            <person name="Boedeker C."/>
            <person name="Pinto D."/>
            <person name="Vollmers J."/>
            <person name="Rivas-Marin E."/>
            <person name="Kohn T."/>
            <person name="Peeters S.H."/>
            <person name="Heuer A."/>
            <person name="Rast P."/>
            <person name="Oberbeckmann S."/>
            <person name="Bunk B."/>
            <person name="Jeske O."/>
            <person name="Meyerdierks A."/>
            <person name="Storesund J.E."/>
            <person name="Kallscheuer N."/>
            <person name="Luecker S."/>
            <person name="Lage O.M."/>
            <person name="Pohl T."/>
            <person name="Merkel B.J."/>
            <person name="Hornburger P."/>
            <person name="Mueller R.-W."/>
            <person name="Bruemmer F."/>
            <person name="Labrenz M."/>
            <person name="Spormann A.M."/>
            <person name="Op den Camp H."/>
            <person name="Overmann J."/>
            <person name="Amann R."/>
            <person name="Jetten M.S.M."/>
            <person name="Mascher T."/>
            <person name="Medema M.H."/>
            <person name="Devos D.P."/>
            <person name="Kaster A.-K."/>
            <person name="Ovreas L."/>
            <person name="Rohde M."/>
            <person name="Galperin M.Y."/>
            <person name="Jogler C."/>
        </authorList>
    </citation>
    <scope>NUCLEOTIDE SEQUENCE [LARGE SCALE GENOMIC DNA]</scope>
    <source>
        <strain evidence="9 10">Pla163</strain>
    </source>
</reference>
<keyword evidence="5 9" id="KW-0378">Hydrolase</keyword>
<dbReference type="Proteomes" id="UP000319342">
    <property type="component" value="Chromosome"/>
</dbReference>
<comment type="subunit">
    <text evidence="3">Homotetramer.</text>
</comment>
<dbReference type="RefSeq" id="WP_145181678.1">
    <property type="nucleotide sequence ID" value="NZ_CP036290.1"/>
</dbReference>
<feature type="binding site" evidence="7">
    <location>
        <position position="21"/>
    </location>
    <ligand>
        <name>substrate</name>
    </ligand>
</feature>
<evidence type="ECO:0000313" key="10">
    <source>
        <dbReference type="Proteomes" id="UP000319342"/>
    </source>
</evidence>
<dbReference type="InterPro" id="IPR036412">
    <property type="entry name" value="HAD-like_sf"/>
</dbReference>
<dbReference type="AlphaFoldDB" id="A0A518CUM9"/>
<dbReference type="GO" id="GO:0046872">
    <property type="term" value="F:metal ion binding"/>
    <property type="evidence" value="ECO:0007669"/>
    <property type="project" value="UniProtKB-KW"/>
</dbReference>
<evidence type="ECO:0000256" key="3">
    <source>
        <dbReference type="ARBA" id="ARBA00011881"/>
    </source>
</evidence>
<dbReference type="InterPro" id="IPR050793">
    <property type="entry name" value="CMP-NeuNAc_synthase"/>
</dbReference>
<comment type="similarity">
    <text evidence="2">Belongs to the KdsC family.</text>
</comment>
<dbReference type="PANTHER" id="PTHR21485">
    <property type="entry name" value="HAD SUPERFAMILY MEMBERS CMAS AND KDSC"/>
    <property type="match status" value="1"/>
</dbReference>
<evidence type="ECO:0000256" key="1">
    <source>
        <dbReference type="ARBA" id="ARBA00001946"/>
    </source>
</evidence>